<dbReference type="InterPro" id="IPR029787">
    <property type="entry name" value="Nucleotide_cyclase"/>
</dbReference>
<keyword evidence="5" id="KW-0547">Nucleotide-binding</keyword>
<dbReference type="Pfam" id="PF00211">
    <property type="entry name" value="Guanylate_cyc"/>
    <property type="match status" value="1"/>
</dbReference>
<dbReference type="GO" id="GO:0005886">
    <property type="term" value="C:plasma membrane"/>
    <property type="evidence" value="ECO:0007669"/>
    <property type="project" value="TreeGrafter"/>
</dbReference>
<keyword evidence="10" id="KW-0141">cGMP biosynthesis</keyword>
<keyword evidence="7" id="KW-0472">Membrane</keyword>
<evidence type="ECO:0000313" key="15">
    <source>
        <dbReference type="Proteomes" id="UP000274131"/>
    </source>
</evidence>
<feature type="domain" description="Protein kinase" evidence="12">
    <location>
        <begin position="20"/>
        <end position="358"/>
    </location>
</feature>
<gene>
    <name evidence="14" type="ORF">EVEC_LOCUS12</name>
</gene>
<dbReference type="InterPro" id="IPR001054">
    <property type="entry name" value="A/G_cyclase"/>
</dbReference>
<evidence type="ECO:0000256" key="3">
    <source>
        <dbReference type="ARBA" id="ARBA00012202"/>
    </source>
</evidence>
<evidence type="ECO:0000313" key="14">
    <source>
        <dbReference type="EMBL" id="VDD84869.1"/>
    </source>
</evidence>
<dbReference type="Gene3D" id="3.30.70.1230">
    <property type="entry name" value="Nucleotide cyclase"/>
    <property type="match status" value="1"/>
</dbReference>
<feature type="domain" description="Guanylate cyclase" evidence="13">
    <location>
        <begin position="428"/>
        <end position="505"/>
    </location>
</feature>
<keyword evidence="11" id="KW-0175">Coiled coil</keyword>
<dbReference type="Pfam" id="PF07714">
    <property type="entry name" value="PK_Tyr_Ser-Thr"/>
    <property type="match status" value="1"/>
</dbReference>
<comment type="subcellular location">
    <subcellularLocation>
        <location evidence="2">Membrane</location>
        <topology evidence="2">Single-pass membrane protein</topology>
    </subcellularLocation>
</comment>
<dbReference type="PROSITE" id="PS50125">
    <property type="entry name" value="GUANYLATE_CYCLASE_2"/>
    <property type="match status" value="1"/>
</dbReference>
<keyword evidence="8" id="KW-0325">Glycoprotein</keyword>
<evidence type="ECO:0000256" key="1">
    <source>
        <dbReference type="ARBA" id="ARBA00001436"/>
    </source>
</evidence>
<dbReference type="GO" id="GO:0004672">
    <property type="term" value="F:protein kinase activity"/>
    <property type="evidence" value="ECO:0007669"/>
    <property type="project" value="InterPro"/>
</dbReference>
<reference evidence="14 15" key="2">
    <citation type="submission" date="2018-10" db="EMBL/GenBank/DDBJ databases">
        <authorList>
            <consortium name="Pathogen Informatics"/>
        </authorList>
    </citation>
    <scope>NUCLEOTIDE SEQUENCE [LARGE SCALE GENOMIC DNA]</scope>
</reference>
<evidence type="ECO:0000256" key="9">
    <source>
        <dbReference type="ARBA" id="ARBA00023239"/>
    </source>
</evidence>
<dbReference type="GO" id="GO:0005524">
    <property type="term" value="F:ATP binding"/>
    <property type="evidence" value="ECO:0007669"/>
    <property type="project" value="InterPro"/>
</dbReference>
<dbReference type="GO" id="GO:0004016">
    <property type="term" value="F:adenylate cyclase activity"/>
    <property type="evidence" value="ECO:0007669"/>
    <property type="project" value="TreeGrafter"/>
</dbReference>
<evidence type="ECO:0000256" key="10">
    <source>
        <dbReference type="ARBA" id="ARBA00023293"/>
    </source>
</evidence>
<sequence>MNFVAYVNQYDFVYNLYYKFLLSFKKENGTFSLFQGYSVRTAQPSNNSLQGKLKNLDKSLRLATIGQMYVTVNTYALKERLVFDRTDITLLCQIKNLVHDNINPFIGVCAEKNSELYVMWRHCFRSTLADFIFENEVQAESTGLSRSARFEDDFRSSFVRDIIRGLDYLHSSSVGYHGSLTTNHCLINNHWILKLSGFGLLRLVYKWKKNGTLETVDHSPIIKNSEIYYFAPELLKWLRTSKSSSLLITNVQGQAADMYAFGIILYEMLFHKRFAVINERHRDKNCDKEIKFFLEEYEDMENGIFDETAQTLIPTYLSLPSAENIHPNLLELVTKCCSKTPELRPDAILTRKITDATLKKTGSLVDQMIRNLEEYTNNLEVMVEQRTKQLEEEQQHAERLLLELLPRSVAMELRVGHKVSAKVYNSVTIMYSDIVGFTSLCSESLPMEVVRLLNGIFRRFDMIISKNHCYKVETIGDAYMVSAGIPEEQEHHASQIAMTALEMREKHKPQVLLRYLLLDYYFVKSVAKGDLVHF</sequence>
<evidence type="ECO:0000313" key="16">
    <source>
        <dbReference type="WBParaSite" id="EVEC_0000001101-mRNA-1"/>
    </source>
</evidence>
<dbReference type="PANTHER" id="PTHR11920:SF485">
    <property type="entry name" value="RECEPTOR-TYPE GUANYLATE CYCLASE DAF-11"/>
    <property type="match status" value="1"/>
</dbReference>
<evidence type="ECO:0000256" key="5">
    <source>
        <dbReference type="ARBA" id="ARBA00022741"/>
    </source>
</evidence>
<organism evidence="16">
    <name type="scientific">Enterobius vermicularis</name>
    <name type="common">Human pinworm</name>
    <dbReference type="NCBI Taxonomy" id="51028"/>
    <lineage>
        <taxon>Eukaryota</taxon>
        <taxon>Metazoa</taxon>
        <taxon>Ecdysozoa</taxon>
        <taxon>Nematoda</taxon>
        <taxon>Chromadorea</taxon>
        <taxon>Rhabditida</taxon>
        <taxon>Spirurina</taxon>
        <taxon>Oxyuridomorpha</taxon>
        <taxon>Oxyuroidea</taxon>
        <taxon>Oxyuridae</taxon>
        <taxon>Enterobius</taxon>
    </lineage>
</organism>
<dbReference type="Proteomes" id="UP000274131">
    <property type="component" value="Unassembled WGS sequence"/>
</dbReference>
<dbReference type="GO" id="GO:0035556">
    <property type="term" value="P:intracellular signal transduction"/>
    <property type="evidence" value="ECO:0007669"/>
    <property type="project" value="InterPro"/>
</dbReference>
<dbReference type="InterPro" id="IPR001245">
    <property type="entry name" value="Ser-Thr/Tyr_kinase_cat_dom"/>
</dbReference>
<dbReference type="AlphaFoldDB" id="A0A0N4USE8"/>
<dbReference type="SMART" id="SM00220">
    <property type="entry name" value="S_TKc"/>
    <property type="match status" value="1"/>
</dbReference>
<evidence type="ECO:0000256" key="11">
    <source>
        <dbReference type="SAM" id="Coils"/>
    </source>
</evidence>
<dbReference type="WBParaSite" id="EVEC_0000001101-mRNA-1">
    <property type="protein sequence ID" value="EVEC_0000001101-mRNA-1"/>
    <property type="gene ID" value="EVEC_0000001101"/>
</dbReference>
<proteinExistence type="predicted"/>
<evidence type="ECO:0000256" key="6">
    <source>
        <dbReference type="ARBA" id="ARBA00022989"/>
    </source>
</evidence>
<comment type="catalytic activity">
    <reaction evidence="1">
        <text>GTP = 3',5'-cyclic GMP + diphosphate</text>
        <dbReference type="Rhea" id="RHEA:13665"/>
        <dbReference type="ChEBI" id="CHEBI:33019"/>
        <dbReference type="ChEBI" id="CHEBI:37565"/>
        <dbReference type="ChEBI" id="CHEBI:57746"/>
        <dbReference type="EC" id="4.6.1.2"/>
    </reaction>
</comment>
<evidence type="ECO:0000256" key="2">
    <source>
        <dbReference type="ARBA" id="ARBA00004167"/>
    </source>
</evidence>
<accession>A0A0N4USE8</accession>
<keyword evidence="9" id="KW-0456">Lyase</keyword>
<dbReference type="PROSITE" id="PS50011">
    <property type="entry name" value="PROTEIN_KINASE_DOM"/>
    <property type="match status" value="1"/>
</dbReference>
<evidence type="ECO:0000256" key="7">
    <source>
        <dbReference type="ARBA" id="ARBA00023136"/>
    </source>
</evidence>
<dbReference type="InterPro" id="IPR050401">
    <property type="entry name" value="Cyclic_nucleotide_synthase"/>
</dbReference>
<reference evidence="16" key="1">
    <citation type="submission" date="2017-02" db="UniProtKB">
        <authorList>
            <consortium name="WormBaseParasite"/>
        </authorList>
    </citation>
    <scope>IDENTIFICATION</scope>
</reference>
<evidence type="ECO:0000256" key="4">
    <source>
        <dbReference type="ARBA" id="ARBA00022692"/>
    </source>
</evidence>
<dbReference type="SUPFAM" id="SSF56112">
    <property type="entry name" value="Protein kinase-like (PK-like)"/>
    <property type="match status" value="1"/>
</dbReference>
<dbReference type="GO" id="GO:0001653">
    <property type="term" value="F:peptide receptor activity"/>
    <property type="evidence" value="ECO:0007669"/>
    <property type="project" value="TreeGrafter"/>
</dbReference>
<keyword evidence="6" id="KW-1133">Transmembrane helix</keyword>
<dbReference type="GO" id="GO:0007168">
    <property type="term" value="P:receptor guanylyl cyclase signaling pathway"/>
    <property type="evidence" value="ECO:0007669"/>
    <property type="project" value="TreeGrafter"/>
</dbReference>
<dbReference type="InterPro" id="IPR011009">
    <property type="entry name" value="Kinase-like_dom_sf"/>
</dbReference>
<dbReference type="PANTHER" id="PTHR11920">
    <property type="entry name" value="GUANYLYL CYCLASE"/>
    <property type="match status" value="1"/>
</dbReference>
<dbReference type="OrthoDB" id="1890790at2759"/>
<dbReference type="EC" id="4.6.1.2" evidence="3"/>
<dbReference type="GO" id="GO:0004383">
    <property type="term" value="F:guanylate cyclase activity"/>
    <property type="evidence" value="ECO:0007669"/>
    <property type="project" value="UniProtKB-EC"/>
</dbReference>
<dbReference type="EMBL" id="UXUI01000005">
    <property type="protein sequence ID" value="VDD84869.1"/>
    <property type="molecule type" value="Genomic_DNA"/>
</dbReference>
<keyword evidence="15" id="KW-1185">Reference proteome</keyword>
<dbReference type="SUPFAM" id="SSF55073">
    <property type="entry name" value="Nucleotide cyclase"/>
    <property type="match status" value="1"/>
</dbReference>
<name>A0A0N4USE8_ENTVE</name>
<evidence type="ECO:0000259" key="13">
    <source>
        <dbReference type="PROSITE" id="PS50125"/>
    </source>
</evidence>
<dbReference type="STRING" id="51028.A0A0N4USE8"/>
<protein>
    <recommendedName>
        <fullName evidence="3">guanylate cyclase</fullName>
        <ecNumber evidence="3">4.6.1.2</ecNumber>
    </recommendedName>
</protein>
<dbReference type="SMART" id="SM00044">
    <property type="entry name" value="CYCc"/>
    <property type="match status" value="1"/>
</dbReference>
<evidence type="ECO:0000256" key="8">
    <source>
        <dbReference type="ARBA" id="ARBA00023180"/>
    </source>
</evidence>
<feature type="coiled-coil region" evidence="11">
    <location>
        <begin position="365"/>
        <end position="403"/>
    </location>
</feature>
<evidence type="ECO:0000259" key="12">
    <source>
        <dbReference type="PROSITE" id="PS50011"/>
    </source>
</evidence>
<dbReference type="CDD" id="cd07302">
    <property type="entry name" value="CHD"/>
    <property type="match status" value="1"/>
</dbReference>
<dbReference type="Gene3D" id="1.10.510.10">
    <property type="entry name" value="Transferase(Phosphotransferase) domain 1"/>
    <property type="match status" value="1"/>
</dbReference>
<keyword evidence="4" id="KW-0812">Transmembrane</keyword>
<dbReference type="InterPro" id="IPR000719">
    <property type="entry name" value="Prot_kinase_dom"/>
</dbReference>